<dbReference type="InterPro" id="IPR011006">
    <property type="entry name" value="CheY-like_superfamily"/>
</dbReference>
<dbReference type="CDD" id="cd00156">
    <property type="entry name" value="REC"/>
    <property type="match status" value="1"/>
</dbReference>
<evidence type="ECO:0000313" key="3">
    <source>
        <dbReference type="EMBL" id="RGE44154.1"/>
    </source>
</evidence>
<dbReference type="GO" id="GO:0000160">
    <property type="term" value="P:phosphorelay signal transduction system"/>
    <property type="evidence" value="ECO:0007669"/>
    <property type="project" value="InterPro"/>
</dbReference>
<keyword evidence="1" id="KW-0597">Phosphoprotein</keyword>
<dbReference type="EMBL" id="QURR01000015">
    <property type="protein sequence ID" value="RGE44154.1"/>
    <property type="molecule type" value="Genomic_DNA"/>
</dbReference>
<sequence length="126" mass="13971">MKLRTYFVEDNPTIRENLIATLAELADVEAVGTAETEADATQWLTQNAQAWDLVIVDLFLRQGSGLGVVNALQDRPKGQKLLVLSNYATADVRERCQQLNADAIFDKSNEIDALVDFCIELNTSKV</sequence>
<dbReference type="PANTHER" id="PTHR45566">
    <property type="entry name" value="HTH-TYPE TRANSCRIPTIONAL REGULATOR YHJB-RELATED"/>
    <property type="match status" value="1"/>
</dbReference>
<dbReference type="OrthoDB" id="8562345at2"/>
<feature type="modified residue" description="4-aspartylphosphate" evidence="1">
    <location>
        <position position="57"/>
    </location>
</feature>
<dbReference type="Proteomes" id="UP000261948">
    <property type="component" value="Unassembled WGS sequence"/>
</dbReference>
<proteinExistence type="predicted"/>
<dbReference type="Pfam" id="PF00072">
    <property type="entry name" value="Response_reg"/>
    <property type="match status" value="1"/>
</dbReference>
<comment type="caution">
    <text evidence="3">The sequence shown here is derived from an EMBL/GenBank/DDBJ whole genome shotgun (WGS) entry which is preliminary data.</text>
</comment>
<evidence type="ECO:0000313" key="4">
    <source>
        <dbReference type="Proteomes" id="UP000261948"/>
    </source>
</evidence>
<evidence type="ECO:0000259" key="2">
    <source>
        <dbReference type="PROSITE" id="PS50110"/>
    </source>
</evidence>
<gene>
    <name evidence="3" type="ORF">DZC30_12920</name>
</gene>
<keyword evidence="4" id="KW-1185">Reference proteome</keyword>
<dbReference type="PROSITE" id="PS50110">
    <property type="entry name" value="RESPONSE_REGULATORY"/>
    <property type="match status" value="1"/>
</dbReference>
<reference evidence="3 4" key="1">
    <citation type="submission" date="2018-08" db="EMBL/GenBank/DDBJ databases">
        <title>Comamonas testosteroni strain SWCO2.</title>
        <authorList>
            <person name="Jiang N."/>
            <person name="Zhang X.Z."/>
        </authorList>
    </citation>
    <scope>NUCLEOTIDE SEQUENCE [LARGE SCALE GENOMIC DNA]</scope>
    <source>
        <strain evidence="3 4">SWCO2</strain>
    </source>
</reference>
<dbReference type="Gene3D" id="3.40.50.2300">
    <property type="match status" value="1"/>
</dbReference>
<dbReference type="InterPro" id="IPR051015">
    <property type="entry name" value="EvgA-like"/>
</dbReference>
<feature type="domain" description="Response regulatory" evidence="2">
    <location>
        <begin position="4"/>
        <end position="122"/>
    </location>
</feature>
<organism evidence="3 4">
    <name type="scientific">Comamonas testosteroni</name>
    <name type="common">Pseudomonas testosteroni</name>
    <dbReference type="NCBI Taxonomy" id="285"/>
    <lineage>
        <taxon>Bacteria</taxon>
        <taxon>Pseudomonadati</taxon>
        <taxon>Pseudomonadota</taxon>
        <taxon>Betaproteobacteria</taxon>
        <taxon>Burkholderiales</taxon>
        <taxon>Comamonadaceae</taxon>
        <taxon>Comamonas</taxon>
    </lineage>
</organism>
<dbReference type="AlphaFoldDB" id="A0A373FJ56"/>
<name>A0A373FJ56_COMTE</name>
<accession>A0A373FJ56</accession>
<protein>
    <submittedName>
        <fullName evidence="3">Response regulator</fullName>
    </submittedName>
</protein>
<dbReference type="PANTHER" id="PTHR45566:SF2">
    <property type="entry name" value="NARL SUBFAMILY"/>
    <property type="match status" value="1"/>
</dbReference>
<dbReference type="SMART" id="SM00448">
    <property type="entry name" value="REC"/>
    <property type="match status" value="1"/>
</dbReference>
<dbReference type="InterPro" id="IPR001789">
    <property type="entry name" value="Sig_transdc_resp-reg_receiver"/>
</dbReference>
<evidence type="ECO:0000256" key="1">
    <source>
        <dbReference type="PROSITE-ProRule" id="PRU00169"/>
    </source>
</evidence>
<dbReference type="SUPFAM" id="SSF52172">
    <property type="entry name" value="CheY-like"/>
    <property type="match status" value="1"/>
</dbReference>